<evidence type="ECO:0000313" key="3">
    <source>
        <dbReference type="Proteomes" id="UP000007151"/>
    </source>
</evidence>
<evidence type="ECO:0000256" key="1">
    <source>
        <dbReference type="SAM" id="MobiDB-lite"/>
    </source>
</evidence>
<sequence>MLLAVSPAAPPGYPAPTPTECLLCPRPEREREVEWRSVVKVVEYLYVAEMIGSPASLLKWLACASVVATMYIDRCNAAAVGGGEATTPPPSAPHHHFLPFPFPSPSPRRPPPIPHRPPPIPAALRLAS</sequence>
<reference evidence="2 3" key="1">
    <citation type="journal article" date="2011" name="Cell">
        <title>The monarch butterfly genome yields insights into long-distance migration.</title>
        <authorList>
            <person name="Zhan S."/>
            <person name="Merlin C."/>
            <person name="Boore J.L."/>
            <person name="Reppert S.M."/>
        </authorList>
    </citation>
    <scope>NUCLEOTIDE SEQUENCE [LARGE SCALE GENOMIC DNA]</scope>
    <source>
        <strain evidence="2">F-2</strain>
    </source>
</reference>
<dbReference type="Proteomes" id="UP000007151">
    <property type="component" value="Unassembled WGS sequence"/>
</dbReference>
<dbReference type="AlphaFoldDB" id="A0A212EKC3"/>
<keyword evidence="3" id="KW-1185">Reference proteome</keyword>
<feature type="compositionally biased region" description="Pro residues" evidence="1">
    <location>
        <begin position="100"/>
        <end position="121"/>
    </location>
</feature>
<feature type="region of interest" description="Disordered" evidence="1">
    <location>
        <begin position="81"/>
        <end position="128"/>
    </location>
</feature>
<accession>A0A212EKC3</accession>
<gene>
    <name evidence="2" type="ORF">KGM_203017</name>
</gene>
<dbReference type="InParanoid" id="A0A212EKC3"/>
<dbReference type="EMBL" id="AGBW02014274">
    <property type="protein sequence ID" value="OWR41962.1"/>
    <property type="molecule type" value="Genomic_DNA"/>
</dbReference>
<organism evidence="2 3">
    <name type="scientific">Danaus plexippus plexippus</name>
    <dbReference type="NCBI Taxonomy" id="278856"/>
    <lineage>
        <taxon>Eukaryota</taxon>
        <taxon>Metazoa</taxon>
        <taxon>Ecdysozoa</taxon>
        <taxon>Arthropoda</taxon>
        <taxon>Hexapoda</taxon>
        <taxon>Insecta</taxon>
        <taxon>Pterygota</taxon>
        <taxon>Neoptera</taxon>
        <taxon>Endopterygota</taxon>
        <taxon>Lepidoptera</taxon>
        <taxon>Glossata</taxon>
        <taxon>Ditrysia</taxon>
        <taxon>Papilionoidea</taxon>
        <taxon>Nymphalidae</taxon>
        <taxon>Danainae</taxon>
        <taxon>Danaini</taxon>
        <taxon>Danaina</taxon>
        <taxon>Danaus</taxon>
        <taxon>Danaus</taxon>
    </lineage>
</organism>
<dbReference type="KEGG" id="dpl:KGM_203017"/>
<comment type="caution">
    <text evidence="2">The sequence shown here is derived from an EMBL/GenBank/DDBJ whole genome shotgun (WGS) entry which is preliminary data.</text>
</comment>
<proteinExistence type="predicted"/>
<evidence type="ECO:0000313" key="2">
    <source>
        <dbReference type="EMBL" id="OWR41962.1"/>
    </source>
</evidence>
<protein>
    <submittedName>
        <fullName evidence="2">Uncharacterized protein</fullName>
    </submittedName>
</protein>
<name>A0A212EKC3_DANPL</name>